<protein>
    <recommendedName>
        <fullName evidence="6">dolichyl-diphosphooligosaccharide--protein glycotransferase</fullName>
        <ecNumber evidence="6">2.4.99.18</ecNumber>
    </recommendedName>
</protein>
<comment type="subcellular location">
    <subcellularLocation>
        <location evidence="3">Endomembrane system</location>
        <topology evidence="3">Multi-pass membrane protein</topology>
    </subcellularLocation>
</comment>
<keyword evidence="10" id="KW-0479">Metal-binding</keyword>
<dbReference type="Pfam" id="PF02516">
    <property type="entry name" value="STT3"/>
    <property type="match status" value="1"/>
</dbReference>
<feature type="region of interest" description="Disordered" evidence="16">
    <location>
        <begin position="55"/>
        <end position="102"/>
    </location>
</feature>
<dbReference type="InterPro" id="IPR048307">
    <property type="entry name" value="STT3_N"/>
</dbReference>
<comment type="cofactor">
    <cofactor evidence="2">
        <name>Mg(2+)</name>
        <dbReference type="ChEBI" id="CHEBI:18420"/>
    </cofactor>
</comment>
<keyword evidence="14" id="KW-0464">Manganese</keyword>
<keyword evidence="12 17" id="KW-1133">Transmembrane helix</keyword>
<dbReference type="InterPro" id="IPR003674">
    <property type="entry name" value="Oligo_trans_STT3"/>
</dbReference>
<dbReference type="GO" id="GO:0004579">
    <property type="term" value="F:dolichyl-diphosphooligosaccharide-protein glycotransferase activity"/>
    <property type="evidence" value="ECO:0007669"/>
    <property type="project" value="UniProtKB-EC"/>
</dbReference>
<dbReference type="OrthoDB" id="10261066at2759"/>
<comment type="cofactor">
    <cofactor evidence="1">
        <name>Mn(2+)</name>
        <dbReference type="ChEBI" id="CHEBI:29035"/>
    </cofactor>
</comment>
<comment type="caution">
    <text evidence="19">The sequence shown here is derived from an EMBL/GenBank/DDBJ whole genome shotgun (WGS) entry which is preliminary data.</text>
</comment>
<dbReference type="PANTHER" id="PTHR13872:SF1">
    <property type="entry name" value="DOLICHYL-DIPHOSPHOOLIGOSACCHARIDE--PROTEIN GLYCOSYLTRANSFERASE SUBUNIT STT3B"/>
    <property type="match status" value="1"/>
</dbReference>
<evidence type="ECO:0000256" key="6">
    <source>
        <dbReference type="ARBA" id="ARBA00012605"/>
    </source>
</evidence>
<sequence length="932" mass="103098">MKRETAIGLFSESNEWDGVEFATLMWCVEHKMIPPDSDFQIVTPRRVDTCHIRSTVTAPAERERTPQLPLAMAPKSKAKKAAASASDDSENETPVVEPTAPASKPVDAQRVVFGVDLDDPRDAEDDENALAPVAKYAILAMICLMSFSIRLFAVGFLEFLDWFDDRAWYPLGRIIGGTIYPGLMYTAALVYWVLNLLNISINVRNTCVFLAPLFAANTAIASYLLTKEVTKRSSAGLLAAAFAGIVPSYISRSVGGSYDNEGVAIFALIFVFYLWIKAVHTGSMFWSAACALAYFYMVAAWGGYVFIINMIPIYVLVMIFAGRYTPRLYISYSTFYALGSLMAMQVPFVGFNVIKQAECAGSHGVFVLLQVYCFVNWLRNYISAASFRRLVLVGAGLLVSAFALALLVLQLMGKVQWTGRSLTLLDPTYASKYIPIIASVSEHQPTTWTSYFFDLHILVPFAPVGLYFLFQNLTDGGIFVILYGTVAWYFAGVMVRLMLTLAPIACILGAVGISSTLRKFMGILARPSTFVVQKDGVQPVPKLLALGVVSGLLLMLLSYTLHATYVSSMAYSSPSIVIEAGRTHTGERVNFDDYREAYFWLRQNTDANAKIMSWWDYGYQMSAMANRTVIVDNNTWNNTHIATVGRALASSEEDAYPILQSLDVDYVLVIFGGVTGYSSDDINKFLWPVRIGSGVYPDDMPSERDYYSASGSFDVGPGGSKVLHNCLAYKLCYYRFGEVMTDYQRPPGFDRARNTEVGVKNIKLTHLEEAFTSEHWIVRIYKVKKQPNVEPTTAVKKARLSEASAEEKDISQEKTRFLGCTTGEDMLGNDRVYAGGPSGANFNLALHHAKEKGKRYFAIARVAGEGHAFAFNKLPVNEADLDGNDEGCMRACKDSNSHSCGCADAGCTDMNVGPGKGQEHNRRWAIYERQTN</sequence>
<feature type="transmembrane region" description="Helical" evidence="17">
    <location>
        <begin position="477"/>
        <end position="495"/>
    </location>
</feature>
<evidence type="ECO:0000256" key="7">
    <source>
        <dbReference type="ARBA" id="ARBA00022676"/>
    </source>
</evidence>
<dbReference type="EMBL" id="BSXW01000291">
    <property type="protein sequence ID" value="GMF17716.1"/>
    <property type="molecule type" value="Genomic_DNA"/>
</dbReference>
<evidence type="ECO:0000256" key="9">
    <source>
        <dbReference type="ARBA" id="ARBA00022692"/>
    </source>
</evidence>
<dbReference type="GO" id="GO:0046872">
    <property type="term" value="F:metal ion binding"/>
    <property type="evidence" value="ECO:0007669"/>
    <property type="project" value="UniProtKB-KW"/>
</dbReference>
<feature type="transmembrane region" description="Helical" evidence="17">
    <location>
        <begin position="301"/>
        <end position="322"/>
    </location>
</feature>
<keyword evidence="13 17" id="KW-0472">Membrane</keyword>
<evidence type="ECO:0000256" key="10">
    <source>
        <dbReference type="ARBA" id="ARBA00022723"/>
    </source>
</evidence>
<keyword evidence="7" id="KW-0328">Glycosyltransferase</keyword>
<feature type="transmembrane region" description="Helical" evidence="17">
    <location>
        <begin position="390"/>
        <end position="412"/>
    </location>
</feature>
<feature type="transmembrane region" description="Helical" evidence="17">
    <location>
        <begin position="334"/>
        <end position="354"/>
    </location>
</feature>
<dbReference type="AlphaFoldDB" id="A0A9W6TQE6"/>
<dbReference type="EC" id="2.4.99.18" evidence="6"/>
<feature type="transmembrane region" description="Helical" evidence="17">
    <location>
        <begin position="360"/>
        <end position="378"/>
    </location>
</feature>
<evidence type="ECO:0000256" key="13">
    <source>
        <dbReference type="ARBA" id="ARBA00023136"/>
    </source>
</evidence>
<evidence type="ECO:0000259" key="18">
    <source>
        <dbReference type="Pfam" id="PF02516"/>
    </source>
</evidence>
<feature type="transmembrane region" description="Helical" evidence="17">
    <location>
        <begin position="542"/>
        <end position="561"/>
    </location>
</feature>
<reference evidence="19" key="1">
    <citation type="submission" date="2023-04" db="EMBL/GenBank/DDBJ databases">
        <title>Phytophthora lilii NBRC 32176.</title>
        <authorList>
            <person name="Ichikawa N."/>
            <person name="Sato H."/>
            <person name="Tonouchi N."/>
        </authorList>
    </citation>
    <scope>NUCLEOTIDE SEQUENCE</scope>
    <source>
        <strain evidence="19">NBRC 32176</strain>
    </source>
</reference>
<evidence type="ECO:0000256" key="11">
    <source>
        <dbReference type="ARBA" id="ARBA00022842"/>
    </source>
</evidence>
<feature type="transmembrane region" description="Helical" evidence="17">
    <location>
        <begin position="136"/>
        <end position="154"/>
    </location>
</feature>
<comment type="pathway">
    <text evidence="4">Protein modification; protein glycosylation.</text>
</comment>
<name>A0A9W6TQE6_9STRA</name>
<evidence type="ECO:0000256" key="1">
    <source>
        <dbReference type="ARBA" id="ARBA00001936"/>
    </source>
</evidence>
<comment type="catalytic activity">
    <reaction evidence="15">
        <text>a di-trans,poly-cis-dolichyl diphosphooligosaccharide + L-asparaginyl-[protein] = N(4)-(oligosaccharide-(1-&gt;4)-N-acetyl-beta-D-glucosaminyl-(1-&gt;4)-N-acetyl-beta-D-glucosaminyl)-L-asparaginyl-[protein] + a di-trans,poly-cis-dolichyl diphosphate + H(+)</text>
        <dbReference type="Rhea" id="RHEA:22980"/>
        <dbReference type="Rhea" id="RHEA-COMP:12804"/>
        <dbReference type="Rhea" id="RHEA-COMP:12805"/>
        <dbReference type="Rhea" id="RHEA-COMP:19506"/>
        <dbReference type="Rhea" id="RHEA-COMP:19509"/>
        <dbReference type="ChEBI" id="CHEBI:15378"/>
        <dbReference type="ChEBI" id="CHEBI:50347"/>
        <dbReference type="ChEBI" id="CHEBI:57497"/>
        <dbReference type="ChEBI" id="CHEBI:57570"/>
        <dbReference type="ChEBI" id="CHEBI:132529"/>
        <dbReference type="EC" id="2.4.99.18"/>
    </reaction>
</comment>
<accession>A0A9W6TQE6</accession>
<keyword evidence="9 17" id="KW-0812">Transmembrane</keyword>
<evidence type="ECO:0000256" key="15">
    <source>
        <dbReference type="ARBA" id="ARBA00048829"/>
    </source>
</evidence>
<proteinExistence type="inferred from homology"/>
<keyword evidence="8" id="KW-0808">Transferase</keyword>
<dbReference type="PANTHER" id="PTHR13872">
    <property type="entry name" value="DOLICHYL-DIPHOSPHOOLIGOSACCHARIDE--PROTEIN GLYCOSYLTRANSFERASE SUBUNIT"/>
    <property type="match status" value="1"/>
</dbReference>
<feature type="transmembrane region" description="Helical" evidence="17">
    <location>
        <begin position="501"/>
        <end position="521"/>
    </location>
</feature>
<dbReference type="Proteomes" id="UP001165083">
    <property type="component" value="Unassembled WGS sequence"/>
</dbReference>
<keyword evidence="11" id="KW-0460">Magnesium</keyword>
<evidence type="ECO:0000256" key="17">
    <source>
        <dbReference type="SAM" id="Phobius"/>
    </source>
</evidence>
<comment type="similarity">
    <text evidence="5">Belongs to the STT3 family.</text>
</comment>
<dbReference type="GO" id="GO:0016020">
    <property type="term" value="C:membrane"/>
    <property type="evidence" value="ECO:0007669"/>
    <property type="project" value="InterPro"/>
</dbReference>
<dbReference type="Gene3D" id="3.40.50.12610">
    <property type="match status" value="1"/>
</dbReference>
<feature type="transmembrane region" description="Helical" evidence="17">
    <location>
        <begin position="232"/>
        <end position="250"/>
    </location>
</feature>
<evidence type="ECO:0000313" key="20">
    <source>
        <dbReference type="Proteomes" id="UP001165083"/>
    </source>
</evidence>
<feature type="transmembrane region" description="Helical" evidence="17">
    <location>
        <begin position="451"/>
        <end position="470"/>
    </location>
</feature>
<feature type="transmembrane region" description="Helical" evidence="17">
    <location>
        <begin position="206"/>
        <end position="226"/>
    </location>
</feature>
<feature type="transmembrane region" description="Helical" evidence="17">
    <location>
        <begin position="262"/>
        <end position="295"/>
    </location>
</feature>
<feature type="domain" description="Oligosaccharyl transferase STT3 N-terminal" evidence="18">
    <location>
        <begin position="154"/>
        <end position="508"/>
    </location>
</feature>
<keyword evidence="20" id="KW-1185">Reference proteome</keyword>
<evidence type="ECO:0000256" key="16">
    <source>
        <dbReference type="SAM" id="MobiDB-lite"/>
    </source>
</evidence>
<feature type="transmembrane region" description="Helical" evidence="17">
    <location>
        <begin position="174"/>
        <end position="194"/>
    </location>
</feature>
<organism evidence="19 20">
    <name type="scientific">Phytophthora lilii</name>
    <dbReference type="NCBI Taxonomy" id="2077276"/>
    <lineage>
        <taxon>Eukaryota</taxon>
        <taxon>Sar</taxon>
        <taxon>Stramenopiles</taxon>
        <taxon>Oomycota</taxon>
        <taxon>Peronosporomycetes</taxon>
        <taxon>Peronosporales</taxon>
        <taxon>Peronosporaceae</taxon>
        <taxon>Phytophthora</taxon>
    </lineage>
</organism>
<evidence type="ECO:0000256" key="2">
    <source>
        <dbReference type="ARBA" id="ARBA00001946"/>
    </source>
</evidence>
<evidence type="ECO:0000256" key="4">
    <source>
        <dbReference type="ARBA" id="ARBA00004922"/>
    </source>
</evidence>
<evidence type="ECO:0000256" key="14">
    <source>
        <dbReference type="ARBA" id="ARBA00023211"/>
    </source>
</evidence>
<evidence type="ECO:0000256" key="3">
    <source>
        <dbReference type="ARBA" id="ARBA00004127"/>
    </source>
</evidence>
<evidence type="ECO:0000256" key="12">
    <source>
        <dbReference type="ARBA" id="ARBA00022989"/>
    </source>
</evidence>
<evidence type="ECO:0000313" key="19">
    <source>
        <dbReference type="EMBL" id="GMF17716.1"/>
    </source>
</evidence>
<evidence type="ECO:0000256" key="5">
    <source>
        <dbReference type="ARBA" id="ARBA00010810"/>
    </source>
</evidence>
<evidence type="ECO:0000256" key="8">
    <source>
        <dbReference type="ARBA" id="ARBA00022679"/>
    </source>
</evidence>
<gene>
    <name evidence="19" type="ORF">Plil01_000653200</name>
</gene>
<dbReference type="GO" id="GO:0012505">
    <property type="term" value="C:endomembrane system"/>
    <property type="evidence" value="ECO:0007669"/>
    <property type="project" value="UniProtKB-SubCell"/>
</dbReference>